<protein>
    <submittedName>
        <fullName evidence="3">Gamma-glutamylputrescine oxidase</fullName>
    </submittedName>
</protein>
<proteinExistence type="predicted"/>
<dbReference type="STRING" id="416944.SAMN05421548_10476"/>
<dbReference type="InterPro" id="IPR006076">
    <property type="entry name" value="FAD-dep_OxRdtase"/>
</dbReference>
<dbReference type="InterPro" id="IPR036188">
    <property type="entry name" value="FAD/NAD-bd_sf"/>
</dbReference>
<keyword evidence="4" id="KW-1185">Reference proteome</keyword>
<dbReference type="PANTHER" id="PTHR13847:SF281">
    <property type="entry name" value="FAD DEPENDENT OXIDOREDUCTASE DOMAIN-CONTAINING PROTEIN"/>
    <property type="match status" value="1"/>
</dbReference>
<reference evidence="4" key="1">
    <citation type="submission" date="2016-09" db="EMBL/GenBank/DDBJ databases">
        <authorList>
            <person name="Varghese N."/>
            <person name="Submissions S."/>
        </authorList>
    </citation>
    <scope>NUCLEOTIDE SEQUENCE [LARGE SCALE GENOMIC DNA]</scope>
    <source>
        <strain evidence="4">TNe-862</strain>
    </source>
</reference>
<feature type="domain" description="FAD dependent oxidoreductase" evidence="2">
    <location>
        <begin position="39"/>
        <end position="390"/>
    </location>
</feature>
<dbReference type="RefSeq" id="WP_091995891.1">
    <property type="nucleotide sequence ID" value="NZ_FMYQ01000004.1"/>
</dbReference>
<dbReference type="Gene3D" id="3.50.50.60">
    <property type="entry name" value="FAD/NAD(P)-binding domain"/>
    <property type="match status" value="1"/>
</dbReference>
<evidence type="ECO:0000313" key="4">
    <source>
        <dbReference type="Proteomes" id="UP000198908"/>
    </source>
</evidence>
<gene>
    <name evidence="3" type="ORF">SAMN05421548_10476</name>
</gene>
<dbReference type="GO" id="GO:0005737">
    <property type="term" value="C:cytoplasm"/>
    <property type="evidence" value="ECO:0007669"/>
    <property type="project" value="TreeGrafter"/>
</dbReference>
<accession>A0A1G6IWP6</accession>
<dbReference type="Proteomes" id="UP000198908">
    <property type="component" value="Unassembled WGS sequence"/>
</dbReference>
<evidence type="ECO:0000256" key="1">
    <source>
        <dbReference type="ARBA" id="ARBA00023002"/>
    </source>
</evidence>
<keyword evidence="1" id="KW-0560">Oxidoreductase</keyword>
<dbReference type="OrthoDB" id="9342835at2"/>
<dbReference type="EMBL" id="FMYQ01000004">
    <property type="protein sequence ID" value="SDC11002.1"/>
    <property type="molecule type" value="Genomic_DNA"/>
</dbReference>
<dbReference type="SUPFAM" id="SSF51905">
    <property type="entry name" value="FAD/NAD(P)-binding domain"/>
    <property type="match status" value="1"/>
</dbReference>
<dbReference type="Gene3D" id="3.30.9.10">
    <property type="entry name" value="D-Amino Acid Oxidase, subunit A, domain 2"/>
    <property type="match status" value="1"/>
</dbReference>
<sequence>MTLDLDAQAQALARHSYYEATATRPADDDPVLEGAIEADICVIGAGFAGLSVALECRARGLSVVVLDAHRPGWGASGRNGGQTLVGFAKDEVLEKQLGAQGIRAAWALSIEGVNLVRERIARYGIDCDFTPGYLTVATKAKRVPDLRAWMDAARTRWGYDRLEWLDTDATRAHVASQRYLAGVYDPVSGHLHPLKYCLGLAAAARREGARLFAHTRALEVVRGARPVVKTARAEVRCRAVVSCCNAAPGGVLPGAVAARIAPIASYIIATEPLGRGLADSLIAQRSAVCDNNFFLDYFRVCADDRMLFGGRADSTGAAPAQLTAAMHRRMSDVFPQLSAARVDYAWGGFVDVTRNRAPDFGAIDPNYYYVQGFSGHGVALTGIAGRVVAQAIVGERASFDLFAQLRHARFPGGPAWRRPALEMGMLYHRVMEMF</sequence>
<evidence type="ECO:0000259" key="2">
    <source>
        <dbReference type="Pfam" id="PF01266"/>
    </source>
</evidence>
<evidence type="ECO:0000313" key="3">
    <source>
        <dbReference type="EMBL" id="SDC11002.1"/>
    </source>
</evidence>
<dbReference type="Pfam" id="PF01266">
    <property type="entry name" value="DAO"/>
    <property type="match status" value="1"/>
</dbReference>
<name>A0A1G6IWP6_9BURK</name>
<dbReference type="AlphaFoldDB" id="A0A1G6IWP6"/>
<dbReference type="GO" id="GO:0016491">
    <property type="term" value="F:oxidoreductase activity"/>
    <property type="evidence" value="ECO:0007669"/>
    <property type="project" value="UniProtKB-KW"/>
</dbReference>
<organism evidence="3 4">
    <name type="scientific">Paraburkholderia lycopersici</name>
    <dbReference type="NCBI Taxonomy" id="416944"/>
    <lineage>
        <taxon>Bacteria</taxon>
        <taxon>Pseudomonadati</taxon>
        <taxon>Pseudomonadota</taxon>
        <taxon>Betaproteobacteria</taxon>
        <taxon>Burkholderiales</taxon>
        <taxon>Burkholderiaceae</taxon>
        <taxon>Paraburkholderia</taxon>
    </lineage>
</organism>
<dbReference type="PANTHER" id="PTHR13847">
    <property type="entry name" value="SARCOSINE DEHYDROGENASE-RELATED"/>
    <property type="match status" value="1"/>
</dbReference>